<evidence type="ECO:0000313" key="6">
    <source>
        <dbReference type="Proteomes" id="UP000501747"/>
    </source>
</evidence>
<accession>A0A6G8ATB3</accession>
<dbReference type="GO" id="GO:0003700">
    <property type="term" value="F:DNA-binding transcription factor activity"/>
    <property type="evidence" value="ECO:0007669"/>
    <property type="project" value="InterPro"/>
</dbReference>
<dbReference type="InterPro" id="IPR011991">
    <property type="entry name" value="ArsR-like_HTH"/>
</dbReference>
<evidence type="ECO:0000256" key="2">
    <source>
        <dbReference type="ARBA" id="ARBA00023125"/>
    </source>
</evidence>
<dbReference type="AlphaFoldDB" id="A0A6G8ATB3"/>
<dbReference type="Proteomes" id="UP000501747">
    <property type="component" value="Chromosome"/>
</dbReference>
<dbReference type="Gene3D" id="1.10.10.10">
    <property type="entry name" value="Winged helix-like DNA-binding domain superfamily/Winged helix DNA-binding domain"/>
    <property type="match status" value="1"/>
</dbReference>
<dbReference type="CDD" id="cd00090">
    <property type="entry name" value="HTH_ARSR"/>
    <property type="match status" value="1"/>
</dbReference>
<dbReference type="RefSeq" id="WP_166034468.1">
    <property type="nucleotide sequence ID" value="NZ_CP049887.1"/>
</dbReference>
<dbReference type="NCBIfam" id="NF033788">
    <property type="entry name" value="HTH_metalloreg"/>
    <property type="match status" value="1"/>
</dbReference>
<gene>
    <name evidence="5" type="ORF">G7082_07355</name>
</gene>
<dbReference type="InterPro" id="IPR036390">
    <property type="entry name" value="WH_DNA-bd_sf"/>
</dbReference>
<dbReference type="InterPro" id="IPR051081">
    <property type="entry name" value="HTH_MetalResp_TranReg"/>
</dbReference>
<dbReference type="PRINTS" id="PR00778">
    <property type="entry name" value="HTHARSR"/>
</dbReference>
<dbReference type="SMART" id="SM00418">
    <property type="entry name" value="HTH_ARSR"/>
    <property type="match status" value="1"/>
</dbReference>
<evidence type="ECO:0000313" key="5">
    <source>
        <dbReference type="EMBL" id="QIL48321.1"/>
    </source>
</evidence>
<reference evidence="5 6" key="1">
    <citation type="submission" date="2020-03" db="EMBL/GenBank/DDBJ databases">
        <title>Vagococcus sp. nov., isolated from beetles.</title>
        <authorList>
            <person name="Hyun D.-W."/>
            <person name="Bae J.-W."/>
        </authorList>
    </citation>
    <scope>NUCLEOTIDE SEQUENCE [LARGE SCALE GENOMIC DNA]</scope>
    <source>
        <strain evidence="5 6">HDW17B</strain>
    </source>
</reference>
<dbReference type="GO" id="GO:0003677">
    <property type="term" value="F:DNA binding"/>
    <property type="evidence" value="ECO:0007669"/>
    <property type="project" value="UniProtKB-KW"/>
</dbReference>
<evidence type="ECO:0000259" key="4">
    <source>
        <dbReference type="PROSITE" id="PS50987"/>
    </source>
</evidence>
<keyword evidence="1" id="KW-0805">Transcription regulation</keyword>
<dbReference type="InterPro" id="IPR018334">
    <property type="entry name" value="ArsR_HTH"/>
</dbReference>
<dbReference type="InterPro" id="IPR001845">
    <property type="entry name" value="HTH_ArsR_DNA-bd_dom"/>
</dbReference>
<evidence type="ECO:0000256" key="1">
    <source>
        <dbReference type="ARBA" id="ARBA00023015"/>
    </source>
</evidence>
<dbReference type="SUPFAM" id="SSF46785">
    <property type="entry name" value="Winged helix' DNA-binding domain"/>
    <property type="match status" value="1"/>
</dbReference>
<dbReference type="EMBL" id="CP049887">
    <property type="protein sequence ID" value="QIL48321.1"/>
    <property type="molecule type" value="Genomic_DNA"/>
</dbReference>
<dbReference type="PROSITE" id="PS50987">
    <property type="entry name" value="HTH_ARSR_2"/>
    <property type="match status" value="1"/>
</dbReference>
<proteinExistence type="predicted"/>
<name>A0A6G8ATB3_9ENTE</name>
<dbReference type="InterPro" id="IPR036388">
    <property type="entry name" value="WH-like_DNA-bd_sf"/>
</dbReference>
<evidence type="ECO:0000256" key="3">
    <source>
        <dbReference type="ARBA" id="ARBA00023163"/>
    </source>
</evidence>
<dbReference type="Pfam" id="PF01022">
    <property type="entry name" value="HTH_5"/>
    <property type="match status" value="1"/>
</dbReference>
<dbReference type="KEGG" id="vhy:G7082_07355"/>
<protein>
    <submittedName>
        <fullName evidence="5">Winged helix-turn-helix transcriptional regulator</fullName>
    </submittedName>
</protein>
<keyword evidence="6" id="KW-1185">Reference proteome</keyword>
<organism evidence="5 6">
    <name type="scientific">Vagococcus hydrophili</name>
    <dbReference type="NCBI Taxonomy" id="2714947"/>
    <lineage>
        <taxon>Bacteria</taxon>
        <taxon>Bacillati</taxon>
        <taxon>Bacillota</taxon>
        <taxon>Bacilli</taxon>
        <taxon>Lactobacillales</taxon>
        <taxon>Enterococcaceae</taxon>
        <taxon>Vagococcus</taxon>
    </lineage>
</organism>
<keyword evidence="3" id="KW-0804">Transcription</keyword>
<sequence>MAKNTCDVDLIHQEDVAFCKEEIEKVALESVLKKFKLIADEKRFKILYSLSLEKELCVCDIANILDSSIATASHHLQQLKKIGAVDHRQKGKMLYYSIKNQELVQLIQLGISLQEGE</sequence>
<keyword evidence="2" id="KW-0238">DNA-binding</keyword>
<dbReference type="PANTHER" id="PTHR33154:SF18">
    <property type="entry name" value="ARSENICAL RESISTANCE OPERON REPRESSOR"/>
    <property type="match status" value="1"/>
</dbReference>
<dbReference type="PROSITE" id="PS00846">
    <property type="entry name" value="HTH_ARSR_1"/>
    <property type="match status" value="1"/>
</dbReference>
<feature type="domain" description="HTH arsR-type" evidence="4">
    <location>
        <begin position="23"/>
        <end position="117"/>
    </location>
</feature>
<dbReference type="PANTHER" id="PTHR33154">
    <property type="entry name" value="TRANSCRIPTIONAL REGULATOR, ARSR FAMILY"/>
    <property type="match status" value="1"/>
</dbReference>